<dbReference type="AlphaFoldDB" id="A0A381V9G6"/>
<reference evidence="1" key="1">
    <citation type="submission" date="2018-05" db="EMBL/GenBank/DDBJ databases">
        <authorList>
            <person name="Lanie J.A."/>
            <person name="Ng W.-L."/>
            <person name="Kazmierczak K.M."/>
            <person name="Andrzejewski T.M."/>
            <person name="Davidsen T.M."/>
            <person name="Wayne K.J."/>
            <person name="Tettelin H."/>
            <person name="Glass J.I."/>
            <person name="Rusch D."/>
            <person name="Podicherti R."/>
            <person name="Tsui H.-C.T."/>
            <person name="Winkler M.E."/>
        </authorList>
    </citation>
    <scope>NUCLEOTIDE SEQUENCE</scope>
</reference>
<name>A0A381V9G6_9ZZZZ</name>
<sequence length="141" mass="16720">MIQITKLFEGLCTVKIVLDNFSEYLKGVMRQVLDSYNIIIQLDDKPSDLAIIKKELSKIRGQLTVLKNKLKSKEYQSDDLVTLYKVSLYYTETYDFSREINLLSQIYYNDPLRLKNLRLLIIESLNDKKLIEKFQEIFNRL</sequence>
<accession>A0A381V9G6</accession>
<organism evidence="1">
    <name type="scientific">marine metagenome</name>
    <dbReference type="NCBI Taxonomy" id="408172"/>
    <lineage>
        <taxon>unclassified sequences</taxon>
        <taxon>metagenomes</taxon>
        <taxon>ecological metagenomes</taxon>
    </lineage>
</organism>
<gene>
    <name evidence="1" type="ORF">METZ01_LOCUS89242</name>
</gene>
<evidence type="ECO:0000313" key="1">
    <source>
        <dbReference type="EMBL" id="SVA36388.1"/>
    </source>
</evidence>
<dbReference type="EMBL" id="UINC01008074">
    <property type="protein sequence ID" value="SVA36388.1"/>
    <property type="molecule type" value="Genomic_DNA"/>
</dbReference>
<proteinExistence type="predicted"/>
<protein>
    <submittedName>
        <fullName evidence="1">Uncharacterized protein</fullName>
    </submittedName>
</protein>